<reference evidence="1" key="1">
    <citation type="submission" date="2022-05" db="EMBL/GenBank/DDBJ databases">
        <title>Brevundimonas albigilva TT17 genome sequence.</title>
        <authorList>
            <person name="Lee K."/>
            <person name="Son H."/>
        </authorList>
    </citation>
    <scope>NUCLEOTIDE SEQUENCE</scope>
    <source>
        <strain evidence="1">TT17</strain>
    </source>
</reference>
<dbReference type="Gene3D" id="3.40.50.300">
    <property type="entry name" value="P-loop containing nucleotide triphosphate hydrolases"/>
    <property type="match status" value="1"/>
</dbReference>
<organism evidence="1 2">
    <name type="scientific">Brevundimonas albigilva</name>
    <dbReference type="NCBI Taxonomy" id="1312364"/>
    <lineage>
        <taxon>Bacteria</taxon>
        <taxon>Pseudomonadati</taxon>
        <taxon>Pseudomonadota</taxon>
        <taxon>Alphaproteobacteria</taxon>
        <taxon>Caulobacterales</taxon>
        <taxon>Caulobacteraceae</taxon>
        <taxon>Brevundimonas</taxon>
    </lineage>
</organism>
<dbReference type="InterPro" id="IPR027417">
    <property type="entry name" value="P-loop_NTPase"/>
</dbReference>
<dbReference type="Pfam" id="PF03567">
    <property type="entry name" value="Sulfotransfer_2"/>
    <property type="match status" value="1"/>
</dbReference>
<evidence type="ECO:0000313" key="1">
    <source>
        <dbReference type="EMBL" id="URI14348.1"/>
    </source>
</evidence>
<evidence type="ECO:0000313" key="2">
    <source>
        <dbReference type="Proteomes" id="UP001055429"/>
    </source>
</evidence>
<protein>
    <submittedName>
        <fullName evidence="1">Sulfotransferase family protein</fullName>
    </submittedName>
</protein>
<dbReference type="SUPFAM" id="SSF52540">
    <property type="entry name" value="P-loop containing nucleoside triphosphate hydrolases"/>
    <property type="match status" value="1"/>
</dbReference>
<proteinExistence type="predicted"/>
<dbReference type="Proteomes" id="UP001055429">
    <property type="component" value="Chromosome"/>
</dbReference>
<accession>A0ABY4SHV3</accession>
<keyword evidence="2" id="KW-1185">Reference proteome</keyword>
<name>A0ABY4SHV3_9CAUL</name>
<gene>
    <name evidence="1" type="ORF">M8231_10995</name>
</gene>
<dbReference type="RefSeq" id="WP_250201469.1">
    <property type="nucleotide sequence ID" value="NZ_CP097649.1"/>
</dbReference>
<dbReference type="InterPro" id="IPR005331">
    <property type="entry name" value="Sulfotransferase"/>
</dbReference>
<sequence length="244" mass="27517">MTPSAAAPSAPAGPKPYDPAKLLISLHIPKTAGTSFRTILGGWFGERLHNHYPGWPTPLTRTEAQADACVHGHFTRRNNSAIRQYYPDAEQVITVMRDPFDRIISEWRFKNMLKTAGDPVDEMDDDPSFDTWFGRRADEVAEQPITRLMMQMPNDLTPETAHTAFDRDFVAVGVSERFPETLRLFAAVLGKPEAADERTNVTTYGQASDYEAYRSRHEQVFHSDHAMYAAARAMFERQIADLGL</sequence>
<dbReference type="EMBL" id="CP097649">
    <property type="protein sequence ID" value="URI14348.1"/>
    <property type="molecule type" value="Genomic_DNA"/>
</dbReference>